<feature type="region of interest" description="Disordered" evidence="1">
    <location>
        <begin position="172"/>
        <end position="265"/>
    </location>
</feature>
<accession>A0A316V3M2</accession>
<feature type="compositionally biased region" description="Basic and acidic residues" evidence="1">
    <location>
        <begin position="281"/>
        <end position="315"/>
    </location>
</feature>
<dbReference type="GO" id="GO:0005634">
    <property type="term" value="C:nucleus"/>
    <property type="evidence" value="ECO:0007669"/>
    <property type="project" value="TreeGrafter"/>
</dbReference>
<dbReference type="EMBL" id="KZ819606">
    <property type="protein sequence ID" value="PWN32130.1"/>
    <property type="molecule type" value="Genomic_DNA"/>
</dbReference>
<feature type="domain" description="WLM" evidence="2">
    <location>
        <begin position="9"/>
        <end position="196"/>
    </location>
</feature>
<feature type="compositionally biased region" description="Acidic residues" evidence="1">
    <location>
        <begin position="316"/>
        <end position="336"/>
    </location>
</feature>
<feature type="compositionally biased region" description="Basic residues" evidence="1">
    <location>
        <begin position="174"/>
        <end position="197"/>
    </location>
</feature>
<feature type="compositionally biased region" description="Polar residues" evidence="1">
    <location>
        <begin position="429"/>
        <end position="438"/>
    </location>
</feature>
<dbReference type="PANTHER" id="PTHR46622:SF1">
    <property type="entry name" value="DNA-DEPENDENT METALLOPROTEASE WSS1"/>
    <property type="match status" value="1"/>
</dbReference>
<dbReference type="GeneID" id="37021355"/>
<feature type="compositionally biased region" description="Polar residues" evidence="1">
    <location>
        <begin position="242"/>
        <end position="254"/>
    </location>
</feature>
<evidence type="ECO:0000313" key="3">
    <source>
        <dbReference type="EMBL" id="PWN32130.1"/>
    </source>
</evidence>
<feature type="compositionally biased region" description="Basic and acidic residues" evidence="1">
    <location>
        <begin position="416"/>
        <end position="428"/>
    </location>
</feature>
<dbReference type="Pfam" id="PF08325">
    <property type="entry name" value="WLM"/>
    <property type="match status" value="1"/>
</dbReference>
<gene>
    <name evidence="3" type="ORF">FA14DRAFT_162377</name>
</gene>
<name>A0A316V3M2_9BASI</name>
<feature type="compositionally biased region" description="Acidic residues" evidence="1">
    <location>
        <begin position="405"/>
        <end position="415"/>
    </location>
</feature>
<evidence type="ECO:0000256" key="1">
    <source>
        <dbReference type="SAM" id="MobiDB-lite"/>
    </source>
</evidence>
<dbReference type="InterPro" id="IPR053000">
    <property type="entry name" value="WSS1-like_metalloprotease"/>
</dbReference>
<organism evidence="3 4">
    <name type="scientific">Meira miltonrushii</name>
    <dbReference type="NCBI Taxonomy" id="1280837"/>
    <lineage>
        <taxon>Eukaryota</taxon>
        <taxon>Fungi</taxon>
        <taxon>Dikarya</taxon>
        <taxon>Basidiomycota</taxon>
        <taxon>Ustilaginomycotina</taxon>
        <taxon>Exobasidiomycetes</taxon>
        <taxon>Exobasidiales</taxon>
        <taxon>Brachybasidiaceae</taxon>
        <taxon>Meira</taxon>
    </lineage>
</organism>
<dbReference type="OrthoDB" id="447842at2759"/>
<dbReference type="RefSeq" id="XP_025352432.1">
    <property type="nucleotide sequence ID" value="XM_025499574.1"/>
</dbReference>
<dbReference type="Proteomes" id="UP000245771">
    <property type="component" value="Unassembled WGS sequence"/>
</dbReference>
<feature type="region of interest" description="Disordered" evidence="1">
    <location>
        <begin position="281"/>
        <end position="471"/>
    </location>
</feature>
<dbReference type="InterPro" id="IPR013536">
    <property type="entry name" value="WLM_dom"/>
</dbReference>
<dbReference type="AlphaFoldDB" id="A0A316V3M2"/>
<feature type="compositionally biased region" description="Polar residues" evidence="1">
    <location>
        <begin position="204"/>
        <end position="214"/>
    </location>
</feature>
<keyword evidence="4" id="KW-1185">Reference proteome</keyword>
<dbReference type="STRING" id="1280837.A0A316V3M2"/>
<dbReference type="GO" id="GO:0008237">
    <property type="term" value="F:metallopeptidase activity"/>
    <property type="evidence" value="ECO:0007669"/>
    <property type="project" value="TreeGrafter"/>
</dbReference>
<sequence length="471" mass="53171">MPVHLRLNDKDTSRNPFINFVTALPGSRHDEALRRLQQLSAMVKPLMQKEGFHINSLEEYEWNREFAGRCWNNGEVVELVLVSANGNWIPLQYVLYVFCHELAHIRHMNHIPKLHGALTRQLKELALEKQRQGYFGDGMWSAGRQLEGGGFVSGLGMRQGQQDLPEHVCGGAFNKRRLRGGGGRRRRQGTGNRKRKFQGPSLHTGAQTAPNTKGGNRRTELNVASGSGNRVDGQDWIPTASAKDSSYKQDMNSTFRKRTQSKDAREKRASAALARFAAVKVKPETSDTIKVEQRPNLSNDKKGPLDGIFGRKDVKEEEYDISESESETESEGDDTDYVGNDLPEDQHFTQGFEESSEQRKRRMQRFRDREETQDEDEWRHLLENSSPGSEMQRKGEVDTAKAISIEDDDDDDVILVEERPAKQPKTETKPVSAQTDRASNNHRGNGSSSSNQQSEAVTRPSPLPIWSECIS</sequence>
<evidence type="ECO:0000313" key="4">
    <source>
        <dbReference type="Proteomes" id="UP000245771"/>
    </source>
</evidence>
<feature type="compositionally biased region" description="Low complexity" evidence="1">
    <location>
        <begin position="441"/>
        <end position="454"/>
    </location>
</feature>
<dbReference type="GO" id="GO:0006281">
    <property type="term" value="P:DNA repair"/>
    <property type="evidence" value="ECO:0007669"/>
    <property type="project" value="TreeGrafter"/>
</dbReference>
<protein>
    <submittedName>
        <fullName evidence="3">WLM-domain-containing protein</fullName>
    </submittedName>
</protein>
<reference evidence="3 4" key="1">
    <citation type="journal article" date="2018" name="Mol. Biol. Evol.">
        <title>Broad Genomic Sampling Reveals a Smut Pathogenic Ancestry of the Fungal Clade Ustilaginomycotina.</title>
        <authorList>
            <person name="Kijpornyongpan T."/>
            <person name="Mondo S.J."/>
            <person name="Barry K."/>
            <person name="Sandor L."/>
            <person name="Lee J."/>
            <person name="Lipzen A."/>
            <person name="Pangilinan J."/>
            <person name="LaButti K."/>
            <person name="Hainaut M."/>
            <person name="Henrissat B."/>
            <person name="Grigoriev I.V."/>
            <person name="Spatafora J.W."/>
            <person name="Aime M.C."/>
        </authorList>
    </citation>
    <scope>NUCLEOTIDE SEQUENCE [LARGE SCALE GENOMIC DNA]</scope>
    <source>
        <strain evidence="3 4">MCA 3882</strain>
    </source>
</reference>
<evidence type="ECO:0000259" key="2">
    <source>
        <dbReference type="PROSITE" id="PS51397"/>
    </source>
</evidence>
<proteinExistence type="predicted"/>
<dbReference type="PANTHER" id="PTHR46622">
    <property type="entry name" value="DNA-DEPENDENT METALLOPROTEASE WSS1"/>
    <property type="match status" value="1"/>
</dbReference>
<dbReference type="InParanoid" id="A0A316V3M2"/>
<dbReference type="PROSITE" id="PS51397">
    <property type="entry name" value="WLM"/>
    <property type="match status" value="1"/>
</dbReference>